<reference evidence="2 3" key="1">
    <citation type="journal article" date="2021" name="Hortic Res">
        <title>Chromosome-scale assembly of the Dendrobium chrysotoxum genome enhances the understanding of orchid evolution.</title>
        <authorList>
            <person name="Zhang Y."/>
            <person name="Zhang G.Q."/>
            <person name="Zhang D."/>
            <person name="Liu X.D."/>
            <person name="Xu X.Y."/>
            <person name="Sun W.H."/>
            <person name="Yu X."/>
            <person name="Zhu X."/>
            <person name="Wang Z.W."/>
            <person name="Zhao X."/>
            <person name="Zhong W.Y."/>
            <person name="Chen H."/>
            <person name="Yin W.L."/>
            <person name="Huang T."/>
            <person name="Niu S.C."/>
            <person name="Liu Z.J."/>
        </authorList>
    </citation>
    <scope>NUCLEOTIDE SEQUENCE [LARGE SCALE GENOMIC DNA]</scope>
    <source>
        <strain evidence="2">Lindl</strain>
    </source>
</reference>
<dbReference type="AlphaFoldDB" id="A0AAV7GG73"/>
<keyword evidence="3" id="KW-1185">Reference proteome</keyword>
<feature type="chain" id="PRO_5043989479" evidence="1">
    <location>
        <begin position="28"/>
        <end position="167"/>
    </location>
</feature>
<evidence type="ECO:0000313" key="2">
    <source>
        <dbReference type="EMBL" id="KAH0454398.1"/>
    </source>
</evidence>
<sequence length="167" mass="19187">MSSLMLPKWSTLLLELLLMVVERLHIADKVRVSATRESYLFCMRWSNGAASDPLSKVACWLHDLMFEPHILNPLTRKEFRLPSLLTIPTDNKAIFDGSDGAVLEFINYRNRFSYPTNIFRDTFIRRVIITDAPPNGVVVAFYDFNYEDACMALARSGLPYWVPLPKV</sequence>
<organism evidence="2 3">
    <name type="scientific">Dendrobium chrysotoxum</name>
    <name type="common">Orchid</name>
    <dbReference type="NCBI Taxonomy" id="161865"/>
    <lineage>
        <taxon>Eukaryota</taxon>
        <taxon>Viridiplantae</taxon>
        <taxon>Streptophyta</taxon>
        <taxon>Embryophyta</taxon>
        <taxon>Tracheophyta</taxon>
        <taxon>Spermatophyta</taxon>
        <taxon>Magnoliopsida</taxon>
        <taxon>Liliopsida</taxon>
        <taxon>Asparagales</taxon>
        <taxon>Orchidaceae</taxon>
        <taxon>Epidendroideae</taxon>
        <taxon>Malaxideae</taxon>
        <taxon>Dendrobiinae</taxon>
        <taxon>Dendrobium</taxon>
    </lineage>
</organism>
<comment type="caution">
    <text evidence="2">The sequence shown here is derived from an EMBL/GenBank/DDBJ whole genome shotgun (WGS) entry which is preliminary data.</text>
</comment>
<feature type="signal peptide" evidence="1">
    <location>
        <begin position="1"/>
        <end position="27"/>
    </location>
</feature>
<name>A0AAV7GG73_DENCH</name>
<evidence type="ECO:0000313" key="3">
    <source>
        <dbReference type="Proteomes" id="UP000775213"/>
    </source>
</evidence>
<gene>
    <name evidence="2" type="ORF">IEQ34_016322</name>
</gene>
<proteinExistence type="predicted"/>
<protein>
    <submittedName>
        <fullName evidence="2">Uncharacterized protein</fullName>
    </submittedName>
</protein>
<evidence type="ECO:0000256" key="1">
    <source>
        <dbReference type="SAM" id="SignalP"/>
    </source>
</evidence>
<dbReference type="EMBL" id="JAGFBR010000015">
    <property type="protein sequence ID" value="KAH0454398.1"/>
    <property type="molecule type" value="Genomic_DNA"/>
</dbReference>
<accession>A0AAV7GG73</accession>
<dbReference type="Proteomes" id="UP000775213">
    <property type="component" value="Unassembled WGS sequence"/>
</dbReference>
<keyword evidence="1" id="KW-0732">Signal</keyword>